<name>A0A1H1LYQ6_9CORY</name>
<dbReference type="Proteomes" id="UP000182237">
    <property type="component" value="Chromosome I"/>
</dbReference>
<dbReference type="Pfam" id="PF02452">
    <property type="entry name" value="PemK_toxin"/>
    <property type="match status" value="1"/>
</dbReference>
<protein>
    <submittedName>
        <fullName evidence="1">PemK-like, MazF-like toxin of type II toxin-antitoxin system</fullName>
    </submittedName>
</protein>
<dbReference type="STRING" id="1203190.GCA_000312345_00390"/>
<keyword evidence="2" id="KW-1185">Reference proteome</keyword>
<accession>A0A1H1LYQ6</accession>
<dbReference type="GO" id="GO:0003677">
    <property type="term" value="F:DNA binding"/>
    <property type="evidence" value="ECO:0007669"/>
    <property type="project" value="InterPro"/>
</dbReference>
<proteinExistence type="predicted"/>
<dbReference type="eggNOG" id="COG2337">
    <property type="taxonomic scope" value="Bacteria"/>
</dbReference>
<dbReference type="RefSeq" id="WP_019193259.1">
    <property type="nucleotide sequence ID" value="NZ_LT629765.1"/>
</dbReference>
<evidence type="ECO:0000313" key="2">
    <source>
        <dbReference type="Proteomes" id="UP000182237"/>
    </source>
</evidence>
<organism evidence="1 2">
    <name type="scientific">Corynebacterium timonense</name>
    <dbReference type="NCBI Taxonomy" id="441500"/>
    <lineage>
        <taxon>Bacteria</taxon>
        <taxon>Bacillati</taxon>
        <taxon>Actinomycetota</taxon>
        <taxon>Actinomycetes</taxon>
        <taxon>Mycobacteriales</taxon>
        <taxon>Corynebacteriaceae</taxon>
        <taxon>Corynebacterium</taxon>
    </lineage>
</organism>
<dbReference type="EMBL" id="LT629765">
    <property type="protein sequence ID" value="SDR79696.1"/>
    <property type="molecule type" value="Genomic_DNA"/>
</dbReference>
<dbReference type="SUPFAM" id="SSF50118">
    <property type="entry name" value="Cell growth inhibitor/plasmid maintenance toxic component"/>
    <property type="match status" value="1"/>
</dbReference>
<reference evidence="1 2" key="1">
    <citation type="submission" date="2016-10" db="EMBL/GenBank/DDBJ databases">
        <authorList>
            <person name="de Groot N.N."/>
        </authorList>
    </citation>
    <scope>NUCLEOTIDE SEQUENCE [LARGE SCALE GENOMIC DNA]</scope>
    <source>
        <strain evidence="1 2">DSM 45434</strain>
    </source>
</reference>
<gene>
    <name evidence="1" type="ORF">SAMN04488539_0382</name>
</gene>
<evidence type="ECO:0000313" key="1">
    <source>
        <dbReference type="EMBL" id="SDR79696.1"/>
    </source>
</evidence>
<dbReference type="InterPro" id="IPR003477">
    <property type="entry name" value="PemK-like"/>
</dbReference>
<sequence length="174" mass="19774">MIFRRSKRAASKRPASNALDQGLDQGLALLNERLGSSPREGARKIASHLLVTPTAKVARSIYYAPDMDGQAEPGEIVWVTVPSSPPQERSLVVIGREHRDVLGLLISPEEQHRDDEHWLGIGSGEWEDTGEPCWVRLDKTLMVPESEVQRRGTYIPPRRFERIANRLRDRFDWV</sequence>
<dbReference type="AlphaFoldDB" id="A0A1H1LYQ6"/>
<dbReference type="OrthoDB" id="5184628at2"/>